<keyword evidence="3" id="KW-1185">Reference proteome</keyword>
<sequence>MHGQTFHHGIPRIAHQRITETAAPPHHYRHTYLPREYDPVLPLVPSRPYTSAFLDELDHNPRISLLEDQLTRMRHDTAALSDRLHGRPAPGARPRVTAGYSSYSPAEYTPPPRRPRNYLLEMPENVYTAVIRPLKCVMNDVYTMAHYYTMPKMPPPNQKPIALGRYKRILLFAE</sequence>
<dbReference type="EMBL" id="CAJPEV010000146">
    <property type="protein sequence ID" value="CAG0881366.1"/>
    <property type="molecule type" value="Genomic_DNA"/>
</dbReference>
<name>A0A7R8X2M0_9CRUS</name>
<proteinExistence type="predicted"/>
<evidence type="ECO:0000313" key="2">
    <source>
        <dbReference type="EMBL" id="CAD7241539.1"/>
    </source>
</evidence>
<dbReference type="AlphaFoldDB" id="A0A7R8X2M0"/>
<feature type="region of interest" description="Disordered" evidence="1">
    <location>
        <begin position="83"/>
        <end position="109"/>
    </location>
</feature>
<dbReference type="OrthoDB" id="8194914at2759"/>
<evidence type="ECO:0000256" key="1">
    <source>
        <dbReference type="SAM" id="MobiDB-lite"/>
    </source>
</evidence>
<organism evidence="2">
    <name type="scientific">Darwinula stevensoni</name>
    <dbReference type="NCBI Taxonomy" id="69355"/>
    <lineage>
        <taxon>Eukaryota</taxon>
        <taxon>Metazoa</taxon>
        <taxon>Ecdysozoa</taxon>
        <taxon>Arthropoda</taxon>
        <taxon>Crustacea</taxon>
        <taxon>Oligostraca</taxon>
        <taxon>Ostracoda</taxon>
        <taxon>Podocopa</taxon>
        <taxon>Podocopida</taxon>
        <taxon>Darwinulocopina</taxon>
        <taxon>Darwinuloidea</taxon>
        <taxon>Darwinulidae</taxon>
        <taxon>Darwinula</taxon>
    </lineage>
</organism>
<accession>A0A7R8X2M0</accession>
<dbReference type="Proteomes" id="UP000677054">
    <property type="component" value="Unassembled WGS sequence"/>
</dbReference>
<dbReference type="EMBL" id="LR899663">
    <property type="protein sequence ID" value="CAD7241539.1"/>
    <property type="molecule type" value="Genomic_DNA"/>
</dbReference>
<gene>
    <name evidence="2" type="ORF">DSTB1V02_LOCUS1527</name>
</gene>
<protein>
    <submittedName>
        <fullName evidence="2">Uncharacterized protein</fullName>
    </submittedName>
</protein>
<reference evidence="2" key="1">
    <citation type="submission" date="2020-11" db="EMBL/GenBank/DDBJ databases">
        <authorList>
            <person name="Tran Van P."/>
        </authorList>
    </citation>
    <scope>NUCLEOTIDE SEQUENCE</scope>
</reference>
<evidence type="ECO:0000313" key="3">
    <source>
        <dbReference type="Proteomes" id="UP000677054"/>
    </source>
</evidence>